<protein>
    <submittedName>
        <fullName evidence="3">Cyclin-dependent kinase with F-box domain</fullName>
    </submittedName>
</protein>
<dbReference type="SMART" id="SM00385">
    <property type="entry name" value="CYCLIN"/>
    <property type="match status" value="1"/>
</dbReference>
<dbReference type="Pfam" id="PF02984">
    <property type="entry name" value="Cyclin_C"/>
    <property type="match status" value="1"/>
</dbReference>
<accession>A0A1V9Z1S4</accession>
<dbReference type="SUPFAM" id="SSF47954">
    <property type="entry name" value="Cyclin-like"/>
    <property type="match status" value="1"/>
</dbReference>
<evidence type="ECO:0000313" key="4">
    <source>
        <dbReference type="Proteomes" id="UP000243217"/>
    </source>
</evidence>
<dbReference type="SMART" id="SM01332">
    <property type="entry name" value="Cyclin_C"/>
    <property type="match status" value="1"/>
</dbReference>
<dbReference type="GO" id="GO:0016301">
    <property type="term" value="F:kinase activity"/>
    <property type="evidence" value="ECO:0007669"/>
    <property type="project" value="UniProtKB-KW"/>
</dbReference>
<dbReference type="Gene3D" id="1.10.472.10">
    <property type="entry name" value="Cyclin-like"/>
    <property type="match status" value="1"/>
</dbReference>
<keyword evidence="3" id="KW-0418">Kinase</keyword>
<dbReference type="AlphaFoldDB" id="A0A1V9Z1S4"/>
<dbReference type="EMBL" id="JNBS01002372">
    <property type="protein sequence ID" value="OQR91965.1"/>
    <property type="molecule type" value="Genomic_DNA"/>
</dbReference>
<dbReference type="InterPro" id="IPR004367">
    <property type="entry name" value="Cyclin_C-dom"/>
</dbReference>
<dbReference type="STRING" id="74557.A0A1V9Z1S4"/>
<dbReference type="OrthoDB" id="62452at2759"/>
<feature type="domain" description="Cyclin C-terminal" evidence="2">
    <location>
        <begin position="2"/>
        <end position="100"/>
    </location>
</feature>
<dbReference type="InterPro" id="IPR036915">
    <property type="entry name" value="Cyclin-like_sf"/>
</dbReference>
<keyword evidence="3" id="KW-0808">Transferase</keyword>
<dbReference type="InterPro" id="IPR013763">
    <property type="entry name" value="Cyclin-like_dom"/>
</dbReference>
<feature type="domain" description="Cyclin-like" evidence="1">
    <location>
        <begin position="1"/>
        <end position="69"/>
    </location>
</feature>
<gene>
    <name evidence="3" type="ORF">THRCLA_22420</name>
</gene>
<reference evidence="3 4" key="1">
    <citation type="journal article" date="2014" name="Genome Biol. Evol.">
        <title>The secreted proteins of Achlya hypogyna and Thraustotheca clavata identify the ancestral oomycete secretome and reveal gene acquisitions by horizontal gene transfer.</title>
        <authorList>
            <person name="Misner I."/>
            <person name="Blouin N."/>
            <person name="Leonard G."/>
            <person name="Richards T.A."/>
            <person name="Lane C.E."/>
        </authorList>
    </citation>
    <scope>NUCLEOTIDE SEQUENCE [LARGE SCALE GENOMIC DNA]</scope>
    <source>
        <strain evidence="3 4">ATCC 34112</strain>
    </source>
</reference>
<proteinExistence type="predicted"/>
<keyword evidence="4" id="KW-1185">Reference proteome</keyword>
<evidence type="ECO:0000313" key="3">
    <source>
        <dbReference type="EMBL" id="OQR91965.1"/>
    </source>
</evidence>
<evidence type="ECO:0000259" key="1">
    <source>
        <dbReference type="SMART" id="SM00385"/>
    </source>
</evidence>
<organism evidence="3 4">
    <name type="scientific">Thraustotheca clavata</name>
    <dbReference type="NCBI Taxonomy" id="74557"/>
    <lineage>
        <taxon>Eukaryota</taxon>
        <taxon>Sar</taxon>
        <taxon>Stramenopiles</taxon>
        <taxon>Oomycota</taxon>
        <taxon>Saprolegniomycetes</taxon>
        <taxon>Saprolegniales</taxon>
        <taxon>Achlyaceae</taxon>
        <taxon>Thraustotheca</taxon>
    </lineage>
</organism>
<feature type="non-terminal residue" evidence="3">
    <location>
        <position position="1"/>
    </location>
</feature>
<sequence>KETSMLAHYLSELALQEYNFLKYLPSCIATCCLSLALYCIHGYAMTPELQAVCQYKWEDVKDCMLTLQQVYSNSQFNLLTVVKKRYTEDERCQVASLTPPHTYNISF</sequence>
<name>A0A1V9Z1S4_9STRA</name>
<comment type="caution">
    <text evidence="3">The sequence shown here is derived from an EMBL/GenBank/DDBJ whole genome shotgun (WGS) entry which is preliminary data.</text>
</comment>
<evidence type="ECO:0000259" key="2">
    <source>
        <dbReference type="SMART" id="SM01332"/>
    </source>
</evidence>
<dbReference type="Proteomes" id="UP000243217">
    <property type="component" value="Unassembled WGS sequence"/>
</dbReference>